<dbReference type="Gene3D" id="1.10.1790.10">
    <property type="entry name" value="PRD domain"/>
    <property type="match status" value="2"/>
</dbReference>
<keyword evidence="5" id="KW-0804">Transcription</keyword>
<dbReference type="Proteomes" id="UP001058353">
    <property type="component" value="Chromosome"/>
</dbReference>
<dbReference type="PROSITE" id="PS00654">
    <property type="entry name" value="PRD_1"/>
    <property type="match status" value="1"/>
</dbReference>
<gene>
    <name evidence="8" type="primary">licT</name>
    <name evidence="8" type="ORF">KAM644c_28500</name>
</gene>
<dbReference type="Gene3D" id="2.30.24.10">
    <property type="entry name" value="CAT RNA-binding domain"/>
    <property type="match status" value="1"/>
</dbReference>
<evidence type="ECO:0000256" key="2">
    <source>
        <dbReference type="ARBA" id="ARBA00022884"/>
    </source>
</evidence>
<dbReference type="SUPFAM" id="SSF50151">
    <property type="entry name" value="SacY-like RNA-binding domain"/>
    <property type="match status" value="1"/>
</dbReference>
<dbReference type="Pfam" id="PF00874">
    <property type="entry name" value="PRD"/>
    <property type="match status" value="2"/>
</dbReference>
<evidence type="ECO:0000256" key="5">
    <source>
        <dbReference type="ARBA" id="ARBA00023163"/>
    </source>
</evidence>
<dbReference type="Pfam" id="PF03123">
    <property type="entry name" value="CAT_RBD"/>
    <property type="match status" value="1"/>
</dbReference>
<dbReference type="NCBIfam" id="NF046042">
    <property type="entry name" value="LicT"/>
    <property type="match status" value="1"/>
</dbReference>
<dbReference type="GO" id="GO:0003723">
    <property type="term" value="F:RNA binding"/>
    <property type="evidence" value="ECO:0007669"/>
    <property type="project" value="UniProtKB-KW"/>
</dbReference>
<dbReference type="InterPro" id="IPR036650">
    <property type="entry name" value="CAT_RNA-bd_dom_sf"/>
</dbReference>
<evidence type="ECO:0000256" key="3">
    <source>
        <dbReference type="ARBA" id="ARBA00023015"/>
    </source>
</evidence>
<dbReference type="PROSITE" id="PS51372">
    <property type="entry name" value="PRD_2"/>
    <property type="match status" value="2"/>
</dbReference>
<sequence length="295" mass="34444">MHGLGFFVFVVIEAYGQMKVQKIINNNQIICTDRNGDECIAIGKGLGFQSKPGETVAPEKIEKIFKLDDTGVSSKFQNLVKKIPYEHIQVTDEIIQYFKLSLEKKLSDNIYISLTDHLNFAIERTKKGIVFTNPLTWETKRFYNHEYALGLYAIKHIKNRIGIELPQEEAGFIALHIVNALTTGIFDETIAMTRLIQGVLNIVKYNFNLEFDEEGLDYYRFLTHLRFFSQRLLKKQSYTNGDQEFINTIRSQYPREYACADKVKKYVFVEYKYNMTEEETLYLVVHINRLLNSNR</sequence>
<keyword evidence="2" id="KW-0694">RNA-binding</keyword>
<evidence type="ECO:0000256" key="1">
    <source>
        <dbReference type="ARBA" id="ARBA00022737"/>
    </source>
</evidence>
<dbReference type="GO" id="GO:0045893">
    <property type="term" value="P:positive regulation of DNA-templated transcription"/>
    <property type="evidence" value="ECO:0007669"/>
    <property type="project" value="InterPro"/>
</dbReference>
<evidence type="ECO:0000313" key="8">
    <source>
        <dbReference type="EMBL" id="BDO13784.1"/>
    </source>
</evidence>
<keyword evidence="4" id="KW-0010">Activator</keyword>
<dbReference type="InterPro" id="IPR001550">
    <property type="entry name" value="Transcrpt_antitermin_CS"/>
</dbReference>
<organism evidence="8 9">
    <name type="scientific">Klebsiella quasipneumoniae subsp. quasipneumoniae</name>
    <dbReference type="NCBI Taxonomy" id="1667327"/>
    <lineage>
        <taxon>Bacteria</taxon>
        <taxon>Pseudomonadati</taxon>
        <taxon>Pseudomonadota</taxon>
        <taxon>Gammaproteobacteria</taxon>
        <taxon>Enterobacterales</taxon>
        <taxon>Enterobacteriaceae</taxon>
        <taxon>Klebsiella/Raoultella group</taxon>
        <taxon>Klebsiella</taxon>
        <taxon>Klebsiella pneumoniae complex</taxon>
    </lineage>
</organism>
<comment type="similarity">
    <text evidence="6">Belongs to the transcriptional antiterminator BglG family.</text>
</comment>
<dbReference type="PANTHER" id="PTHR30185">
    <property type="entry name" value="CRYPTIC BETA-GLUCOSIDE BGL OPERON ANTITERMINATOR"/>
    <property type="match status" value="1"/>
</dbReference>
<dbReference type="InterPro" id="IPR004341">
    <property type="entry name" value="CAT_RNA-bd_dom"/>
</dbReference>
<dbReference type="EMBL" id="AP026407">
    <property type="protein sequence ID" value="BDO13784.1"/>
    <property type="molecule type" value="Genomic_DNA"/>
</dbReference>
<dbReference type="RefSeq" id="WP_261901538.1">
    <property type="nucleotide sequence ID" value="NZ_AP026407.1"/>
</dbReference>
<dbReference type="InterPro" id="IPR050661">
    <property type="entry name" value="BglG_antiterminators"/>
</dbReference>
<feature type="domain" description="PRD" evidence="7">
    <location>
        <begin position="188"/>
        <end position="295"/>
    </location>
</feature>
<name>A0AAN1Y5L2_9ENTR</name>
<evidence type="ECO:0000313" key="9">
    <source>
        <dbReference type="Proteomes" id="UP001058353"/>
    </source>
</evidence>
<evidence type="ECO:0000259" key="7">
    <source>
        <dbReference type="PROSITE" id="PS51372"/>
    </source>
</evidence>
<evidence type="ECO:0000256" key="6">
    <source>
        <dbReference type="ARBA" id="ARBA00038510"/>
    </source>
</evidence>
<accession>A0AAN1Y5L2</accession>
<keyword evidence="3" id="KW-0805">Transcription regulation</keyword>
<reference evidence="8" key="1">
    <citation type="submission" date="2022-07" db="EMBL/GenBank/DDBJ databases">
        <title>Complete genome sequence of carbapenem-resistant Klebsiella spp. in Japan.</title>
        <authorList>
            <person name="Maehana S."/>
            <person name="Suzuki M."/>
            <person name="Kitasato H."/>
        </authorList>
    </citation>
    <scope>NUCLEOTIDE SEQUENCE</scope>
    <source>
        <strain evidence="8">KAM644</strain>
    </source>
</reference>
<protein>
    <submittedName>
        <fullName evidence="8">Transcription antiterminator LicT</fullName>
    </submittedName>
</protein>
<dbReference type="SMART" id="SM01061">
    <property type="entry name" value="CAT_RBD"/>
    <property type="match status" value="1"/>
</dbReference>
<keyword evidence="1" id="KW-0677">Repeat</keyword>
<dbReference type="SUPFAM" id="SSF63520">
    <property type="entry name" value="PTS-regulatory domain, PRD"/>
    <property type="match status" value="2"/>
</dbReference>
<dbReference type="PANTHER" id="PTHR30185:SF15">
    <property type="entry name" value="CRYPTIC BETA-GLUCOSIDE BGL OPERON ANTITERMINATOR"/>
    <property type="match status" value="1"/>
</dbReference>
<evidence type="ECO:0000256" key="4">
    <source>
        <dbReference type="ARBA" id="ARBA00023159"/>
    </source>
</evidence>
<dbReference type="InterPro" id="IPR036634">
    <property type="entry name" value="PRD_sf"/>
</dbReference>
<dbReference type="InterPro" id="IPR011608">
    <property type="entry name" value="PRD"/>
</dbReference>
<feature type="domain" description="PRD" evidence="7">
    <location>
        <begin position="82"/>
        <end position="187"/>
    </location>
</feature>
<dbReference type="AlphaFoldDB" id="A0AAN1Y5L2"/>
<proteinExistence type="inferred from homology"/>